<evidence type="ECO:0000313" key="3">
    <source>
        <dbReference type="EMBL" id="KAF5571484.1"/>
    </source>
</evidence>
<reference evidence="3 4" key="1">
    <citation type="submission" date="2020-05" db="EMBL/GenBank/DDBJ databases">
        <title>Identification and distribution of gene clusters putatively required for synthesis of sphingolipid metabolism inhibitors in phylogenetically diverse species of the filamentous fungus Fusarium.</title>
        <authorList>
            <person name="Kim H.-S."/>
            <person name="Busman M."/>
            <person name="Brown D.W."/>
            <person name="Divon H."/>
            <person name="Uhlig S."/>
            <person name="Proctor R.H."/>
        </authorList>
    </citation>
    <scope>NUCLEOTIDE SEQUENCE [LARGE SCALE GENOMIC DNA]</scope>
    <source>
        <strain evidence="3 4">NRRL 25211</strain>
    </source>
</reference>
<accession>A0A8H5KBX8</accession>
<organism evidence="3 4">
    <name type="scientific">Fusarium pseudoanthophilum</name>
    <dbReference type="NCBI Taxonomy" id="48495"/>
    <lineage>
        <taxon>Eukaryota</taxon>
        <taxon>Fungi</taxon>
        <taxon>Dikarya</taxon>
        <taxon>Ascomycota</taxon>
        <taxon>Pezizomycotina</taxon>
        <taxon>Sordariomycetes</taxon>
        <taxon>Hypocreomycetidae</taxon>
        <taxon>Hypocreales</taxon>
        <taxon>Nectriaceae</taxon>
        <taxon>Fusarium</taxon>
        <taxon>Fusarium fujikuroi species complex</taxon>
    </lineage>
</organism>
<evidence type="ECO:0008006" key="5">
    <source>
        <dbReference type="Google" id="ProtNLM"/>
    </source>
</evidence>
<dbReference type="InterPro" id="IPR024079">
    <property type="entry name" value="MetalloPept_cat_dom_sf"/>
</dbReference>
<dbReference type="GO" id="GO:0008237">
    <property type="term" value="F:metallopeptidase activity"/>
    <property type="evidence" value="ECO:0007669"/>
    <property type="project" value="InterPro"/>
</dbReference>
<gene>
    <name evidence="3" type="ORF">FPANT_13544</name>
</gene>
<sequence length="390" mass="43459">MASFLHRIPGLWKILLLIILVHPVYGSIDSVFNVKQGSVQVGGCNQYRGKLNRWWTDARRLVDAALLYLEDDSVDGPEYVYTFFALDPPPHDAKYRQTARETLEAVRSFIDGDTVPEGGKPWLFCSSKWVEELKWDDTAYDPETGEKYPDGDDKTKAPKVKDVFEPQGLAPGQDKSEGFPFWSSDLKQYLIDDESGDYCSKDFEDGTQHYGSTNDGTTPTTVTICAQNLQGKKGKTQKDHIKLGIVRTEGSSIVNFRAQSMTLFHELFHVVLGVERTTEHDRSYDLDYIANPRKEDAEQEGDDEKESGKDIISTEETLTNPESYTQYALSCMLGQKNKGYSFASTMSKRKTSEAVKGEATDAGDRGDGENAEGNEGSVTEEIKGASTSTI</sequence>
<name>A0A8H5KBX8_9HYPO</name>
<evidence type="ECO:0000256" key="1">
    <source>
        <dbReference type="SAM" id="MobiDB-lite"/>
    </source>
</evidence>
<feature type="region of interest" description="Disordered" evidence="1">
    <location>
        <begin position="289"/>
        <end position="312"/>
    </location>
</feature>
<dbReference type="AlphaFoldDB" id="A0A8H5KBX8"/>
<comment type="caution">
    <text evidence="3">The sequence shown here is derived from an EMBL/GenBank/DDBJ whole genome shotgun (WGS) entry which is preliminary data.</text>
</comment>
<feature type="signal peptide" evidence="2">
    <location>
        <begin position="1"/>
        <end position="26"/>
    </location>
</feature>
<dbReference type="EMBL" id="JAAOAR010001057">
    <property type="protein sequence ID" value="KAF5571484.1"/>
    <property type="molecule type" value="Genomic_DNA"/>
</dbReference>
<keyword evidence="2" id="KW-0732">Signal</keyword>
<evidence type="ECO:0000313" key="4">
    <source>
        <dbReference type="Proteomes" id="UP000544095"/>
    </source>
</evidence>
<feature type="compositionally biased region" description="Basic and acidic residues" evidence="1">
    <location>
        <begin position="350"/>
        <end position="368"/>
    </location>
</feature>
<protein>
    <recommendedName>
        <fullName evidence="5">Lysine-specific metallo-endopeptidase domain-containing protein</fullName>
    </recommendedName>
</protein>
<feature type="chain" id="PRO_5034922305" description="Lysine-specific metallo-endopeptidase domain-containing protein" evidence="2">
    <location>
        <begin position="27"/>
        <end position="390"/>
    </location>
</feature>
<keyword evidence="4" id="KW-1185">Reference proteome</keyword>
<proteinExistence type="predicted"/>
<dbReference type="Proteomes" id="UP000544095">
    <property type="component" value="Unassembled WGS sequence"/>
</dbReference>
<dbReference type="Gene3D" id="3.40.390.10">
    <property type="entry name" value="Collagenase (Catalytic Domain)"/>
    <property type="match status" value="1"/>
</dbReference>
<feature type="region of interest" description="Disordered" evidence="1">
    <location>
        <begin position="344"/>
        <end position="390"/>
    </location>
</feature>
<evidence type="ECO:0000256" key="2">
    <source>
        <dbReference type="SAM" id="SignalP"/>
    </source>
</evidence>